<protein>
    <submittedName>
        <fullName evidence="3">Alcohol dehydrogenase</fullName>
    </submittedName>
</protein>
<proteinExistence type="predicted"/>
<dbReference type="InterPro" id="IPR051603">
    <property type="entry name" value="Zinc-ADH_QOR/CCCR"/>
</dbReference>
<dbReference type="Pfam" id="PF00107">
    <property type="entry name" value="ADH_zinc_N"/>
    <property type="match status" value="1"/>
</dbReference>
<dbReference type="Proteomes" id="UP000308697">
    <property type="component" value="Unassembled WGS sequence"/>
</dbReference>
<accession>A0A4U0MV72</accession>
<organism evidence="3 4">
    <name type="scientific">Streptomyces piniterrae</name>
    <dbReference type="NCBI Taxonomy" id="2571125"/>
    <lineage>
        <taxon>Bacteria</taxon>
        <taxon>Bacillati</taxon>
        <taxon>Actinomycetota</taxon>
        <taxon>Actinomycetes</taxon>
        <taxon>Kitasatosporales</taxon>
        <taxon>Streptomycetaceae</taxon>
        <taxon>Streptomyces</taxon>
    </lineage>
</organism>
<dbReference type="InterPro" id="IPR036291">
    <property type="entry name" value="NAD(P)-bd_dom_sf"/>
</dbReference>
<dbReference type="Pfam" id="PF08240">
    <property type="entry name" value="ADH_N"/>
    <property type="match status" value="1"/>
</dbReference>
<evidence type="ECO:0000259" key="2">
    <source>
        <dbReference type="SMART" id="SM00829"/>
    </source>
</evidence>
<dbReference type="OrthoDB" id="3813297at2"/>
<dbReference type="PANTHER" id="PTHR44154">
    <property type="entry name" value="QUINONE OXIDOREDUCTASE"/>
    <property type="match status" value="1"/>
</dbReference>
<dbReference type="AlphaFoldDB" id="A0A4U0MV72"/>
<sequence>MRALVVDHSAPGRLALGAAPDPVLGPDEVLVKVAAISLNYGELPQSEGVAAGTVPGWDAAGVVERAAANGRGPKPGDSVVTWGRTGGWAELRAVHVDELAVLPEAVDFATAAALPVAGLTAVRALRRAGVLPGQRVAVTGASGGVGRFAVQLAHLAGAEVYAFVGSKARGEGLAALGADHVLTKPADLDAPVDVVLDNVGGPLLAELLDHIAQEGKVISIGATSDEPTPIQPYQLVRSRLTLIGIQAGGGTAADLAHLVRLVADGRLQANVDRVADWGRAGETATALVNREIRGKAVLTLN</sequence>
<dbReference type="InterPro" id="IPR020843">
    <property type="entry name" value="ER"/>
</dbReference>
<dbReference type="SUPFAM" id="SSF51735">
    <property type="entry name" value="NAD(P)-binding Rossmann-fold domains"/>
    <property type="match status" value="1"/>
</dbReference>
<keyword evidence="1" id="KW-0521">NADP</keyword>
<gene>
    <name evidence="3" type="ORF">FCH28_30495</name>
</gene>
<dbReference type="PANTHER" id="PTHR44154:SF1">
    <property type="entry name" value="QUINONE OXIDOREDUCTASE"/>
    <property type="match status" value="1"/>
</dbReference>
<keyword evidence="4" id="KW-1185">Reference proteome</keyword>
<dbReference type="InterPro" id="IPR013149">
    <property type="entry name" value="ADH-like_C"/>
</dbReference>
<name>A0A4U0MV72_9ACTN</name>
<reference evidence="3 4" key="1">
    <citation type="submission" date="2019-04" db="EMBL/GenBank/DDBJ databases">
        <title>Streptomyces piniterrae sp. nov., a heliquinomycin-producing actinomycete isolated from rhizosphere soil of Pinus yunnanensis.</title>
        <authorList>
            <person name="Zhuang X."/>
            <person name="Zhao J."/>
        </authorList>
    </citation>
    <scope>NUCLEOTIDE SEQUENCE [LARGE SCALE GENOMIC DNA]</scope>
    <source>
        <strain evidence="4">jys28</strain>
    </source>
</reference>
<comment type="caution">
    <text evidence="3">The sequence shown here is derived from an EMBL/GenBank/DDBJ whole genome shotgun (WGS) entry which is preliminary data.</text>
</comment>
<feature type="domain" description="Enoyl reductase (ER)" evidence="2">
    <location>
        <begin position="9"/>
        <end position="298"/>
    </location>
</feature>
<dbReference type="GO" id="GO:0016491">
    <property type="term" value="F:oxidoreductase activity"/>
    <property type="evidence" value="ECO:0007669"/>
    <property type="project" value="InterPro"/>
</dbReference>
<dbReference type="CDD" id="cd08270">
    <property type="entry name" value="MDR4"/>
    <property type="match status" value="1"/>
</dbReference>
<dbReference type="InterPro" id="IPR013154">
    <property type="entry name" value="ADH-like_N"/>
</dbReference>
<dbReference type="InterPro" id="IPR011032">
    <property type="entry name" value="GroES-like_sf"/>
</dbReference>
<dbReference type="SMART" id="SM00829">
    <property type="entry name" value="PKS_ER"/>
    <property type="match status" value="1"/>
</dbReference>
<dbReference type="RefSeq" id="WP_136743395.1">
    <property type="nucleotide sequence ID" value="NZ_SUMB01000012.1"/>
</dbReference>
<evidence type="ECO:0000256" key="1">
    <source>
        <dbReference type="ARBA" id="ARBA00022857"/>
    </source>
</evidence>
<dbReference type="EMBL" id="SUMB01000012">
    <property type="protein sequence ID" value="TJZ44636.1"/>
    <property type="molecule type" value="Genomic_DNA"/>
</dbReference>
<evidence type="ECO:0000313" key="3">
    <source>
        <dbReference type="EMBL" id="TJZ44636.1"/>
    </source>
</evidence>
<dbReference type="SUPFAM" id="SSF50129">
    <property type="entry name" value="GroES-like"/>
    <property type="match status" value="1"/>
</dbReference>
<dbReference type="Gene3D" id="3.90.180.10">
    <property type="entry name" value="Medium-chain alcohol dehydrogenases, catalytic domain"/>
    <property type="match status" value="1"/>
</dbReference>
<evidence type="ECO:0000313" key="4">
    <source>
        <dbReference type="Proteomes" id="UP000308697"/>
    </source>
</evidence>